<sequence length="40" mass="4350">IANANRFDAIIISSNIGYEKPDAKIFEAALGLDLEICLQV</sequence>
<gene>
    <name evidence="1" type="ORF">Taro_014559</name>
</gene>
<comment type="caution">
    <text evidence="1">The sequence shown here is derived from an EMBL/GenBank/DDBJ whole genome shotgun (WGS) entry which is preliminary data.</text>
</comment>
<name>A0A843UJE8_COLES</name>
<dbReference type="Proteomes" id="UP000652761">
    <property type="component" value="Unassembled WGS sequence"/>
</dbReference>
<dbReference type="EMBL" id="NMUH01000607">
    <property type="protein sequence ID" value="MQL82084.1"/>
    <property type="molecule type" value="Genomic_DNA"/>
</dbReference>
<organism evidence="1 2">
    <name type="scientific">Colocasia esculenta</name>
    <name type="common">Wild taro</name>
    <name type="synonym">Arum esculentum</name>
    <dbReference type="NCBI Taxonomy" id="4460"/>
    <lineage>
        <taxon>Eukaryota</taxon>
        <taxon>Viridiplantae</taxon>
        <taxon>Streptophyta</taxon>
        <taxon>Embryophyta</taxon>
        <taxon>Tracheophyta</taxon>
        <taxon>Spermatophyta</taxon>
        <taxon>Magnoliopsida</taxon>
        <taxon>Liliopsida</taxon>
        <taxon>Araceae</taxon>
        <taxon>Aroideae</taxon>
        <taxon>Colocasieae</taxon>
        <taxon>Colocasia</taxon>
    </lineage>
</organism>
<proteinExistence type="predicted"/>
<dbReference type="SUPFAM" id="SSF56784">
    <property type="entry name" value="HAD-like"/>
    <property type="match status" value="1"/>
</dbReference>
<dbReference type="Gene3D" id="3.40.50.1000">
    <property type="entry name" value="HAD superfamily/HAD-like"/>
    <property type="match status" value="1"/>
</dbReference>
<dbReference type="InterPro" id="IPR036412">
    <property type="entry name" value="HAD-like_sf"/>
</dbReference>
<dbReference type="OrthoDB" id="444127at2759"/>
<accession>A0A843UJE8</accession>
<evidence type="ECO:0000313" key="1">
    <source>
        <dbReference type="EMBL" id="MQL82084.1"/>
    </source>
</evidence>
<keyword evidence="2" id="KW-1185">Reference proteome</keyword>
<dbReference type="InterPro" id="IPR023214">
    <property type="entry name" value="HAD_sf"/>
</dbReference>
<dbReference type="AlphaFoldDB" id="A0A843UJE8"/>
<protein>
    <submittedName>
        <fullName evidence="1">Uncharacterized protein</fullName>
    </submittedName>
</protein>
<feature type="non-terminal residue" evidence="1">
    <location>
        <position position="1"/>
    </location>
</feature>
<evidence type="ECO:0000313" key="2">
    <source>
        <dbReference type="Proteomes" id="UP000652761"/>
    </source>
</evidence>
<reference evidence="1" key="1">
    <citation type="submission" date="2017-07" db="EMBL/GenBank/DDBJ databases">
        <title>Taro Niue Genome Assembly and Annotation.</title>
        <authorList>
            <person name="Atibalentja N."/>
            <person name="Keating K."/>
            <person name="Fields C.J."/>
        </authorList>
    </citation>
    <scope>NUCLEOTIDE SEQUENCE</scope>
    <source>
        <strain evidence="1">Niue_2</strain>
        <tissue evidence="1">Leaf</tissue>
    </source>
</reference>